<evidence type="ECO:0000313" key="3">
    <source>
        <dbReference type="Proteomes" id="UP000288058"/>
    </source>
</evidence>
<proteinExistence type="predicted"/>
<comment type="caution">
    <text evidence="2">The sequence shown here is derived from an EMBL/GenBank/DDBJ whole genome shotgun (WGS) entry which is preliminary data.</text>
</comment>
<dbReference type="Proteomes" id="UP000288058">
    <property type="component" value="Unassembled WGS sequence"/>
</dbReference>
<dbReference type="OrthoDB" id="6400587at2"/>
<protein>
    <submittedName>
        <fullName evidence="2">Type II secretory pathway component</fullName>
    </submittedName>
</protein>
<evidence type="ECO:0000313" key="2">
    <source>
        <dbReference type="EMBL" id="RUO71951.1"/>
    </source>
</evidence>
<gene>
    <name evidence="2" type="ORF">CWI78_05400</name>
</gene>
<evidence type="ECO:0000256" key="1">
    <source>
        <dbReference type="SAM" id="Phobius"/>
    </source>
</evidence>
<organism evidence="2 3">
    <name type="scientific">Idiomarina ramblicola</name>
    <dbReference type="NCBI Taxonomy" id="263724"/>
    <lineage>
        <taxon>Bacteria</taxon>
        <taxon>Pseudomonadati</taxon>
        <taxon>Pseudomonadota</taxon>
        <taxon>Gammaproteobacteria</taxon>
        <taxon>Alteromonadales</taxon>
        <taxon>Idiomarinaceae</taxon>
        <taxon>Idiomarina</taxon>
    </lineage>
</organism>
<sequence length="149" mass="17372">MTRATTDERKGIQRLQNILVVLLLLILAAVAARMLLINEPQTWRQTELDIAKSRFIDSLWLARTEWMRRGKPREVTLLNESREQQVKIPMNEQGWPAVEQGCLRLWQQLGGDIPISALQTDGGNGYCRYKVNQRIWFTYYSRQGQVVQE</sequence>
<keyword evidence="1" id="KW-0472">Membrane</keyword>
<reference evidence="3" key="1">
    <citation type="journal article" date="2018" name="Front. Microbiol.">
        <title>Genome-Based Analysis Reveals the Taxonomy and Diversity of the Family Idiomarinaceae.</title>
        <authorList>
            <person name="Liu Y."/>
            <person name="Lai Q."/>
            <person name="Shao Z."/>
        </authorList>
    </citation>
    <scope>NUCLEOTIDE SEQUENCE [LARGE SCALE GENOMIC DNA]</scope>
    <source>
        <strain evidence="3">R22</strain>
    </source>
</reference>
<dbReference type="RefSeq" id="WP_126780989.1">
    <property type="nucleotide sequence ID" value="NZ_PIQC01000003.1"/>
</dbReference>
<dbReference type="EMBL" id="PIQC01000003">
    <property type="protein sequence ID" value="RUO71951.1"/>
    <property type="molecule type" value="Genomic_DNA"/>
</dbReference>
<accession>A0A432Z242</accession>
<feature type="transmembrane region" description="Helical" evidence="1">
    <location>
        <begin position="15"/>
        <end position="36"/>
    </location>
</feature>
<name>A0A432Z242_9GAMM</name>
<dbReference type="AlphaFoldDB" id="A0A432Z242"/>
<keyword evidence="1" id="KW-0812">Transmembrane</keyword>
<keyword evidence="1" id="KW-1133">Transmembrane helix</keyword>
<keyword evidence="3" id="KW-1185">Reference proteome</keyword>